<dbReference type="SMART" id="SM00823">
    <property type="entry name" value="PKS_PP"/>
    <property type="match status" value="1"/>
</dbReference>
<feature type="region of interest" description="Disordered" evidence="3">
    <location>
        <begin position="281"/>
        <end position="323"/>
    </location>
</feature>
<evidence type="ECO:0000259" key="4">
    <source>
        <dbReference type="PROSITE" id="PS50075"/>
    </source>
</evidence>
<dbReference type="GO" id="GO:0016874">
    <property type="term" value="F:ligase activity"/>
    <property type="evidence" value="ECO:0007669"/>
    <property type="project" value="UniProtKB-KW"/>
</dbReference>
<dbReference type="Gene3D" id="3.40.50.720">
    <property type="entry name" value="NAD(P)-binding Rossmann-like Domain"/>
    <property type="match status" value="1"/>
</dbReference>
<dbReference type="SUPFAM" id="SSF47336">
    <property type="entry name" value="ACP-like"/>
    <property type="match status" value="1"/>
</dbReference>
<reference evidence="5 6" key="1">
    <citation type="submission" date="2019-08" db="EMBL/GenBank/DDBJ databases">
        <title>The genome sequence of a newly discovered highly antifungal drug resistant Aspergillus species, Aspergillus tanneri NIH 1004.</title>
        <authorList>
            <person name="Mounaud S."/>
            <person name="Singh I."/>
            <person name="Joardar V."/>
            <person name="Pakala S."/>
            <person name="Pakala S."/>
            <person name="Venepally P."/>
            <person name="Chung J.K."/>
            <person name="Losada L."/>
            <person name="Nierman W.C."/>
        </authorList>
    </citation>
    <scope>NUCLEOTIDE SEQUENCE [LARGE SCALE GENOMIC DNA]</scope>
    <source>
        <strain evidence="5 6">NIH1004</strain>
    </source>
</reference>
<sequence length="443" mass="48636">MLYHQSILQELPGSDMTEPTKIIHFPATHDGKTSSPVDSADMNNDMDEVVGKKQRNPTAQNVKLFCDDQDTVHLRPNTVYVLVGKPEGVASVLGPYLQNWGARTFVFLTNERNTSTDGRTVLDQLRHTGANVEVYTNCLSNISRLSSVLSLWNRDQWRIGGIIYDRTMDKDIELDDLCTHVMEMKALHEVTAHMPLDFFVTFSGVQRSADVDVLATHRAEHNLPFVATSIDCYCDQEAGLESHRSMGHCPYLDEESMVSLIKNCIHYPNRTTETCHVSIPGKDSMLSSGESTSGFSSASETNAGSDTSNLTIPTPAPCHDPNNHDLAEAEEMKNNTDNLPGEISGAATFADATDALSAAMVSKMARLLGTDEDEVDIDQPLGALGVDSFIAAEFCNWLKTEAKSNVDIFELLGARSLGIFADEATRRSTLLSSRVQEEVNSAR</sequence>
<dbReference type="Pfam" id="PF08659">
    <property type="entry name" value="KR"/>
    <property type="match status" value="1"/>
</dbReference>
<dbReference type="InterPro" id="IPR020806">
    <property type="entry name" value="PKS_PP-bd"/>
</dbReference>
<dbReference type="GO" id="GO:0031177">
    <property type="term" value="F:phosphopantetheine binding"/>
    <property type="evidence" value="ECO:0007669"/>
    <property type="project" value="InterPro"/>
</dbReference>
<evidence type="ECO:0000256" key="1">
    <source>
        <dbReference type="ARBA" id="ARBA00022450"/>
    </source>
</evidence>
<dbReference type="GO" id="GO:0006633">
    <property type="term" value="P:fatty acid biosynthetic process"/>
    <property type="evidence" value="ECO:0007669"/>
    <property type="project" value="TreeGrafter"/>
</dbReference>
<dbReference type="InterPro" id="IPR036736">
    <property type="entry name" value="ACP-like_sf"/>
</dbReference>
<dbReference type="Proteomes" id="UP000324241">
    <property type="component" value="Unassembled WGS sequence"/>
</dbReference>
<evidence type="ECO:0000256" key="3">
    <source>
        <dbReference type="SAM" id="MobiDB-lite"/>
    </source>
</evidence>
<feature type="domain" description="Carrier" evidence="4">
    <location>
        <begin position="351"/>
        <end position="428"/>
    </location>
</feature>
<dbReference type="PANTHER" id="PTHR43775:SF37">
    <property type="entry name" value="SI:DKEY-61P9.11"/>
    <property type="match status" value="1"/>
</dbReference>
<dbReference type="Gene3D" id="1.10.1200.10">
    <property type="entry name" value="ACP-like"/>
    <property type="match status" value="1"/>
</dbReference>
<dbReference type="InterPro" id="IPR013968">
    <property type="entry name" value="PKS_KR"/>
</dbReference>
<comment type="caution">
    <text evidence="5">The sequence shown here is derived from an EMBL/GenBank/DDBJ whole genome shotgun (WGS) entry which is preliminary data.</text>
</comment>
<evidence type="ECO:0000256" key="2">
    <source>
        <dbReference type="ARBA" id="ARBA00022553"/>
    </source>
</evidence>
<dbReference type="OrthoDB" id="4508220at2759"/>
<keyword evidence="1" id="KW-0596">Phosphopantetheine</keyword>
<dbReference type="Pfam" id="PF00550">
    <property type="entry name" value="PP-binding"/>
    <property type="match status" value="1"/>
</dbReference>
<name>A0A5M9N3J4_9EURO</name>
<dbReference type="InterPro" id="IPR009081">
    <property type="entry name" value="PP-bd_ACP"/>
</dbReference>
<protein>
    <recommendedName>
        <fullName evidence="4">Carrier domain-containing protein</fullName>
    </recommendedName>
</protein>
<dbReference type="PANTHER" id="PTHR43775">
    <property type="entry name" value="FATTY ACID SYNTHASE"/>
    <property type="match status" value="1"/>
</dbReference>
<dbReference type="GO" id="GO:0044550">
    <property type="term" value="P:secondary metabolite biosynthetic process"/>
    <property type="evidence" value="ECO:0007669"/>
    <property type="project" value="TreeGrafter"/>
</dbReference>
<dbReference type="InterPro" id="IPR057326">
    <property type="entry name" value="KR_dom"/>
</dbReference>
<proteinExistence type="predicted"/>
<dbReference type="EMBL" id="QUQM01000002">
    <property type="protein sequence ID" value="KAA8652906.1"/>
    <property type="molecule type" value="Genomic_DNA"/>
</dbReference>
<dbReference type="InterPro" id="IPR050091">
    <property type="entry name" value="PKS_NRPS_Biosynth_Enz"/>
</dbReference>
<dbReference type="Gene3D" id="3.90.180.10">
    <property type="entry name" value="Medium-chain alcohol dehydrogenases, catalytic domain"/>
    <property type="match status" value="1"/>
</dbReference>
<dbReference type="GO" id="GO:0004312">
    <property type="term" value="F:fatty acid synthase activity"/>
    <property type="evidence" value="ECO:0007669"/>
    <property type="project" value="TreeGrafter"/>
</dbReference>
<accession>A0A5M9N3J4</accession>
<keyword evidence="2" id="KW-0597">Phosphoprotein</keyword>
<feature type="compositionally biased region" description="Low complexity" evidence="3">
    <location>
        <begin position="287"/>
        <end position="301"/>
    </location>
</feature>
<dbReference type="RefSeq" id="XP_033432267.1">
    <property type="nucleotide sequence ID" value="XM_033566510.1"/>
</dbReference>
<evidence type="ECO:0000313" key="5">
    <source>
        <dbReference type="EMBL" id="KAA8652906.1"/>
    </source>
</evidence>
<dbReference type="PROSITE" id="PS50075">
    <property type="entry name" value="CARRIER"/>
    <property type="match status" value="1"/>
</dbReference>
<evidence type="ECO:0000313" key="6">
    <source>
        <dbReference type="Proteomes" id="UP000324241"/>
    </source>
</evidence>
<organism evidence="5 6">
    <name type="scientific">Aspergillus tanneri</name>
    <dbReference type="NCBI Taxonomy" id="1220188"/>
    <lineage>
        <taxon>Eukaryota</taxon>
        <taxon>Fungi</taxon>
        <taxon>Dikarya</taxon>
        <taxon>Ascomycota</taxon>
        <taxon>Pezizomycotina</taxon>
        <taxon>Eurotiomycetes</taxon>
        <taxon>Eurotiomycetidae</taxon>
        <taxon>Eurotiales</taxon>
        <taxon>Aspergillaceae</taxon>
        <taxon>Aspergillus</taxon>
        <taxon>Aspergillus subgen. Circumdati</taxon>
    </lineage>
</organism>
<dbReference type="AlphaFoldDB" id="A0A5M9N3J4"/>
<gene>
    <name evidence="5" type="ORF">ATNIH1004_001815</name>
</gene>
<dbReference type="VEuPathDB" id="FungiDB:EYZ11_007156"/>
<dbReference type="SMART" id="SM00822">
    <property type="entry name" value="PKS_KR"/>
    <property type="match status" value="1"/>
</dbReference>
<dbReference type="GeneID" id="54324517"/>
<feature type="compositionally biased region" description="Polar residues" evidence="3">
    <location>
        <begin position="302"/>
        <end position="312"/>
    </location>
</feature>